<evidence type="ECO:0000256" key="6">
    <source>
        <dbReference type="ARBA" id="ARBA00022989"/>
    </source>
</evidence>
<evidence type="ECO:0000256" key="4">
    <source>
        <dbReference type="ARBA" id="ARBA00022475"/>
    </source>
</evidence>
<sequence>MSNINKLWLWTQNPALGRYAPITAISALFLMLSAVLRLILWGSFGIAGGVPVWHLPTILGLGLLNDLTALVYVTFPAALYLALLPTKWFDSKANRRFIVFTLFAVIFGLLYLCVSEFFFFEEFDSRFNLVAVDYLIYPTEVLVNIWETYPVVRVMLATFVLSLGILKGLWPRIRRNLSGAAKFGQRAKLLSAHLVLLVIISVGVSADSLALFSNRVTNELAANGITSFFRAFRTNEINYDVHYRMIDSQRAYALIQEHLKNSGGQFTANKPDSLERTFPAKDGLGKMNVVVIVEESFGSEFVGALGDTRGLTPNFDRLSKEGLLFTNVYASGTRTVRGLEAISLSLPPIPSESVVKRPGNENMTSWGKVMAENGYQASFLYGGYGYFDNMNYFFQSNGFAISDRNEIPQPSFANIWGVSDEDLFNHAQKYFDTAATSGKPFFSIIMSTSNHKPYTFPEGIPGIPATGGGRNAGIRYADYAIGKFIDQSKNHSWFNNTLFVIVADHGARVYGREQIPVKSYEIPLLIYAPGKIAPGKVETLTSQIDIAPTVLGMLGLPYHAPFYGHDVLSPSNNPNTVVFNHNYNVAILQNNQLTVLGMGKKLSGFSYDPKTDKQITTPVDPQSGDLATAYYQTAYDLFKRHQY</sequence>
<feature type="binding site" evidence="10">
    <location>
        <position position="335"/>
    </location>
    <ligand>
        <name>Mn(2+)</name>
        <dbReference type="ChEBI" id="CHEBI:29035"/>
    </ligand>
</feature>
<keyword evidence="4" id="KW-1003">Cell membrane</keyword>
<dbReference type="InterPro" id="IPR012160">
    <property type="entry name" value="LtaS-like"/>
</dbReference>
<feature type="transmembrane region" description="Helical" evidence="11">
    <location>
        <begin position="190"/>
        <end position="212"/>
    </location>
</feature>
<evidence type="ECO:0000256" key="10">
    <source>
        <dbReference type="PIRSR" id="PIRSR005091-3"/>
    </source>
</evidence>
<proteinExistence type="inferred from homology"/>
<evidence type="ECO:0000313" key="13">
    <source>
        <dbReference type="EMBL" id="KYZ75944.1"/>
    </source>
</evidence>
<gene>
    <name evidence="13" type="ORF">AXX12_05745</name>
</gene>
<keyword evidence="7 11" id="KW-0472">Membrane</keyword>
<evidence type="ECO:0000256" key="1">
    <source>
        <dbReference type="ARBA" id="ARBA00004651"/>
    </source>
</evidence>
<evidence type="ECO:0000313" key="14">
    <source>
        <dbReference type="Proteomes" id="UP000076268"/>
    </source>
</evidence>
<protein>
    <recommendedName>
        <fullName evidence="12">Sulfatase N-terminal domain-containing protein</fullName>
    </recommendedName>
</protein>
<name>A0A154BPN1_ANASB</name>
<feature type="transmembrane region" description="Helical" evidence="11">
    <location>
        <begin position="97"/>
        <end position="120"/>
    </location>
</feature>
<dbReference type="PIRSF" id="PIRSF005091">
    <property type="entry name" value="Mmb_sulf_HI1246"/>
    <property type="match status" value="1"/>
</dbReference>
<evidence type="ECO:0000256" key="2">
    <source>
        <dbReference type="ARBA" id="ARBA00004936"/>
    </source>
</evidence>
<comment type="subcellular location">
    <subcellularLocation>
        <location evidence="1">Cell membrane</location>
        <topology evidence="1">Multi-pass membrane protein</topology>
    </subcellularLocation>
</comment>
<comment type="pathway">
    <text evidence="2">Cell wall biogenesis; lipoteichoic acid biosynthesis.</text>
</comment>
<reference evidence="13 14" key="1">
    <citation type="submission" date="2016-02" db="EMBL/GenBank/DDBJ databases">
        <title>Anaerosporomusa subterraneum gen. nov., sp. nov., a spore-forming obligate anaerobe isolated from saprolite.</title>
        <authorList>
            <person name="Choi J.K."/>
            <person name="Shah M."/>
            <person name="Yee N."/>
        </authorList>
    </citation>
    <scope>NUCLEOTIDE SEQUENCE [LARGE SCALE GENOMIC DNA]</scope>
    <source>
        <strain evidence="13 14">RU4</strain>
    </source>
</reference>
<comment type="caution">
    <text evidence="13">The sequence shown here is derived from an EMBL/GenBank/DDBJ whole genome shotgun (WGS) entry which is preliminary data.</text>
</comment>
<dbReference type="AlphaFoldDB" id="A0A154BPN1"/>
<feature type="binding site" evidence="9">
    <location>
        <position position="451"/>
    </location>
    <ligand>
        <name>substrate</name>
    </ligand>
</feature>
<dbReference type="RefSeq" id="WP_197470676.1">
    <property type="nucleotide sequence ID" value="NZ_LSGP01000017.1"/>
</dbReference>
<dbReference type="Proteomes" id="UP000076268">
    <property type="component" value="Unassembled WGS sequence"/>
</dbReference>
<organism evidence="13 14">
    <name type="scientific">Anaerosporomusa subterranea</name>
    <dbReference type="NCBI Taxonomy" id="1794912"/>
    <lineage>
        <taxon>Bacteria</taxon>
        <taxon>Bacillati</taxon>
        <taxon>Bacillota</taxon>
        <taxon>Negativicutes</taxon>
        <taxon>Acetonemataceae</taxon>
        <taxon>Anaerosporomusa</taxon>
    </lineage>
</organism>
<dbReference type="SUPFAM" id="SSF53649">
    <property type="entry name" value="Alkaline phosphatase-like"/>
    <property type="match status" value="1"/>
</dbReference>
<dbReference type="PANTHER" id="PTHR47371">
    <property type="entry name" value="LIPOTEICHOIC ACID SYNTHASE"/>
    <property type="match status" value="1"/>
</dbReference>
<evidence type="ECO:0000256" key="7">
    <source>
        <dbReference type="ARBA" id="ARBA00023136"/>
    </source>
</evidence>
<evidence type="ECO:0000259" key="12">
    <source>
        <dbReference type="Pfam" id="PF00884"/>
    </source>
</evidence>
<dbReference type="Gene3D" id="3.30.1120.80">
    <property type="match status" value="1"/>
</dbReference>
<dbReference type="GO" id="GO:0046872">
    <property type="term" value="F:metal ion binding"/>
    <property type="evidence" value="ECO:0007669"/>
    <property type="project" value="UniProtKB-KW"/>
</dbReference>
<keyword evidence="14" id="KW-1185">Reference proteome</keyword>
<feature type="transmembrane region" description="Helical" evidence="11">
    <location>
        <begin position="151"/>
        <end position="170"/>
    </location>
</feature>
<comment type="similarity">
    <text evidence="3">Belongs to the LTA synthase family.</text>
</comment>
<dbReference type="InterPro" id="IPR050448">
    <property type="entry name" value="OpgB/LTA_synthase_biosynth"/>
</dbReference>
<evidence type="ECO:0000256" key="8">
    <source>
        <dbReference type="PIRSR" id="PIRSR005091-1"/>
    </source>
</evidence>
<keyword evidence="6 11" id="KW-1133">Transmembrane helix</keyword>
<dbReference type="CDD" id="cd16015">
    <property type="entry name" value="LTA_synthase"/>
    <property type="match status" value="1"/>
</dbReference>
<feature type="active site" evidence="8">
    <location>
        <position position="335"/>
    </location>
</feature>
<dbReference type="GO" id="GO:0005886">
    <property type="term" value="C:plasma membrane"/>
    <property type="evidence" value="ECO:0007669"/>
    <property type="project" value="UniProtKB-SubCell"/>
</dbReference>
<dbReference type="STRING" id="1794912.AXX12_05745"/>
<feature type="binding site" evidence="10">
    <location>
        <position position="505"/>
    </location>
    <ligand>
        <name>Mn(2+)</name>
        <dbReference type="ChEBI" id="CHEBI:29035"/>
    </ligand>
</feature>
<keyword evidence="9" id="KW-0464">Manganese</keyword>
<dbReference type="InterPro" id="IPR017850">
    <property type="entry name" value="Alkaline_phosphatase_core_sf"/>
</dbReference>
<evidence type="ECO:0000256" key="9">
    <source>
        <dbReference type="PIRSR" id="PIRSR005091-2"/>
    </source>
</evidence>
<accession>A0A154BPN1</accession>
<dbReference type="Pfam" id="PF00884">
    <property type="entry name" value="Sulfatase"/>
    <property type="match status" value="1"/>
</dbReference>
<keyword evidence="5 11" id="KW-0812">Transmembrane</keyword>
<dbReference type="Gene3D" id="3.40.720.10">
    <property type="entry name" value="Alkaline Phosphatase, subunit A"/>
    <property type="match status" value="1"/>
</dbReference>
<evidence type="ECO:0000256" key="3">
    <source>
        <dbReference type="ARBA" id="ARBA00009983"/>
    </source>
</evidence>
<evidence type="ECO:0000256" key="11">
    <source>
        <dbReference type="SAM" id="Phobius"/>
    </source>
</evidence>
<feature type="domain" description="Sulfatase N-terminal" evidence="12">
    <location>
        <begin position="288"/>
        <end position="555"/>
    </location>
</feature>
<evidence type="ECO:0000256" key="5">
    <source>
        <dbReference type="ARBA" id="ARBA00022692"/>
    </source>
</evidence>
<feature type="binding site" evidence="10">
    <location>
        <position position="504"/>
    </location>
    <ligand>
        <name>Mn(2+)</name>
        <dbReference type="ChEBI" id="CHEBI:29035"/>
    </ligand>
</feature>
<feature type="transmembrane region" description="Helical" evidence="11">
    <location>
        <begin position="21"/>
        <end position="47"/>
    </location>
</feature>
<feature type="binding site" evidence="10">
    <location>
        <position position="295"/>
    </location>
    <ligand>
        <name>Mn(2+)</name>
        <dbReference type="ChEBI" id="CHEBI:29035"/>
    </ligand>
</feature>
<dbReference type="PANTHER" id="PTHR47371:SF3">
    <property type="entry name" value="PHOSPHOGLYCEROL TRANSFERASE I"/>
    <property type="match status" value="1"/>
</dbReference>
<dbReference type="InterPro" id="IPR000917">
    <property type="entry name" value="Sulfatase_N"/>
</dbReference>
<dbReference type="EMBL" id="LSGP01000017">
    <property type="protein sequence ID" value="KYZ75944.1"/>
    <property type="molecule type" value="Genomic_DNA"/>
</dbReference>
<keyword evidence="9" id="KW-0479">Metal-binding</keyword>
<feature type="transmembrane region" description="Helical" evidence="11">
    <location>
        <begin position="67"/>
        <end position="85"/>
    </location>
</feature>